<sequence>MFCCNFHEPIVTELVLTGPRQHPGADVESGFGEVLAATMPMFNSMFSSGVSPYWTFQIRLARMNSGSKWHSYAKGLSTGIQTIKRRAPTRWMSERVTAWSDVKEFKVYVY</sequence>
<dbReference type="Proteomes" id="UP000257039">
    <property type="component" value="Unassembled WGS sequence"/>
</dbReference>
<accession>A0A4P9VQT2</accession>
<reference evidence="1 2" key="1">
    <citation type="submission" date="2017-04" db="EMBL/GenBank/DDBJ databases">
        <title>Draft genome sequence of Zooshikella ganghwensis VG4 isolated from Red Sea sediments.</title>
        <authorList>
            <person name="Rehman Z."/>
            <person name="Alam I."/>
            <person name="Kamau A."/>
            <person name="Bajic V."/>
            <person name="Leiknes T."/>
        </authorList>
    </citation>
    <scope>NUCLEOTIDE SEQUENCE [LARGE SCALE GENOMIC DNA]</scope>
    <source>
        <strain evidence="1 2">VG4</strain>
    </source>
</reference>
<proteinExistence type="predicted"/>
<evidence type="ECO:0000313" key="2">
    <source>
        <dbReference type="Proteomes" id="UP000257039"/>
    </source>
</evidence>
<keyword evidence="2" id="KW-1185">Reference proteome</keyword>
<protein>
    <submittedName>
        <fullName evidence="1">Uncharacterized protein</fullName>
    </submittedName>
</protein>
<organism evidence="1 2">
    <name type="scientific">Zooshikella ganghwensis</name>
    <dbReference type="NCBI Taxonomy" id="202772"/>
    <lineage>
        <taxon>Bacteria</taxon>
        <taxon>Pseudomonadati</taxon>
        <taxon>Pseudomonadota</taxon>
        <taxon>Gammaproteobacteria</taxon>
        <taxon>Oceanospirillales</taxon>
        <taxon>Zooshikellaceae</taxon>
        <taxon>Zooshikella</taxon>
    </lineage>
</organism>
<dbReference type="EMBL" id="NDXW01000001">
    <property type="protein sequence ID" value="RDH44452.1"/>
    <property type="molecule type" value="Genomic_DNA"/>
</dbReference>
<evidence type="ECO:0000313" key="1">
    <source>
        <dbReference type="EMBL" id="RDH44452.1"/>
    </source>
</evidence>
<dbReference type="AlphaFoldDB" id="A0A4P9VQT2"/>
<gene>
    <name evidence="1" type="ORF">B9G39_13955</name>
</gene>
<comment type="caution">
    <text evidence="1">The sequence shown here is derived from an EMBL/GenBank/DDBJ whole genome shotgun (WGS) entry which is preliminary data.</text>
</comment>
<name>A0A4P9VQT2_9GAMM</name>